<dbReference type="SMART" id="SM00345">
    <property type="entry name" value="HTH_GNTR"/>
    <property type="match status" value="1"/>
</dbReference>
<dbReference type="Proteomes" id="UP000419017">
    <property type="component" value="Unassembled WGS sequence"/>
</dbReference>
<dbReference type="RefSeq" id="WP_197271472.1">
    <property type="nucleotide sequence ID" value="NZ_CABWIB010000001.1"/>
</dbReference>
<dbReference type="Pfam" id="PF00392">
    <property type="entry name" value="GntR"/>
    <property type="match status" value="1"/>
</dbReference>
<protein>
    <submittedName>
        <fullName evidence="5">HTH-type transcriptional repressor YtrA</fullName>
    </submittedName>
</protein>
<dbReference type="GO" id="GO:0003700">
    <property type="term" value="F:DNA-binding transcription factor activity"/>
    <property type="evidence" value="ECO:0007669"/>
    <property type="project" value="InterPro"/>
</dbReference>
<name>A0A6I8MAM0_9FUSO</name>
<proteinExistence type="predicted"/>
<dbReference type="InterPro" id="IPR000524">
    <property type="entry name" value="Tscrpt_reg_HTH_GntR"/>
</dbReference>
<dbReference type="InterPro" id="IPR036388">
    <property type="entry name" value="WH-like_DNA-bd_sf"/>
</dbReference>
<keyword evidence="6" id="KW-1185">Reference proteome</keyword>
<keyword evidence="2" id="KW-0238">DNA-binding</keyword>
<dbReference type="GO" id="GO:0003677">
    <property type="term" value="F:DNA binding"/>
    <property type="evidence" value="ECO:0007669"/>
    <property type="project" value="UniProtKB-KW"/>
</dbReference>
<dbReference type="Gene3D" id="1.10.10.10">
    <property type="entry name" value="Winged helix-like DNA-binding domain superfamily/Winged helix DNA-binding domain"/>
    <property type="match status" value="1"/>
</dbReference>
<feature type="domain" description="HTH gntR-type" evidence="4">
    <location>
        <begin position="7"/>
        <end position="75"/>
    </location>
</feature>
<evidence type="ECO:0000256" key="3">
    <source>
        <dbReference type="ARBA" id="ARBA00023163"/>
    </source>
</evidence>
<keyword evidence="3" id="KW-0804">Transcription</keyword>
<sequence>MEFNNKSPIYIQIVDEIIDDIIKKKYVAGEKMISIRDLAVKYTINQNTAMKCLKELELLGIIENRRGIGYFLTEDSKKISSLKKEKVKTSIKNFIKDMSVAGFTKDEIIELIEKEYE</sequence>
<gene>
    <name evidence="5" type="ORF">OMES3154_00506</name>
</gene>
<dbReference type="SUPFAM" id="SSF46785">
    <property type="entry name" value="Winged helix' DNA-binding domain"/>
    <property type="match status" value="1"/>
</dbReference>
<dbReference type="PANTHER" id="PTHR38445">
    <property type="entry name" value="HTH-TYPE TRANSCRIPTIONAL REPRESSOR YTRA"/>
    <property type="match status" value="1"/>
</dbReference>
<dbReference type="PROSITE" id="PS50949">
    <property type="entry name" value="HTH_GNTR"/>
    <property type="match status" value="1"/>
</dbReference>
<evidence type="ECO:0000259" key="4">
    <source>
        <dbReference type="PROSITE" id="PS50949"/>
    </source>
</evidence>
<dbReference type="PANTHER" id="PTHR38445:SF6">
    <property type="entry name" value="GNTR-FAMILY TRANSCRIPTIONAL REGULATOR"/>
    <property type="match status" value="1"/>
</dbReference>
<evidence type="ECO:0000256" key="2">
    <source>
        <dbReference type="ARBA" id="ARBA00023125"/>
    </source>
</evidence>
<dbReference type="AlphaFoldDB" id="A0A6I8MAM0"/>
<evidence type="ECO:0000256" key="1">
    <source>
        <dbReference type="ARBA" id="ARBA00023015"/>
    </source>
</evidence>
<evidence type="ECO:0000313" key="6">
    <source>
        <dbReference type="Proteomes" id="UP000419017"/>
    </source>
</evidence>
<evidence type="ECO:0000313" key="5">
    <source>
        <dbReference type="EMBL" id="VWL85223.1"/>
    </source>
</evidence>
<organism evidence="5 6">
    <name type="scientific">Oceanivirga miroungae</name>
    <dbReference type="NCBI Taxonomy" id="1130046"/>
    <lineage>
        <taxon>Bacteria</taxon>
        <taxon>Fusobacteriati</taxon>
        <taxon>Fusobacteriota</taxon>
        <taxon>Fusobacteriia</taxon>
        <taxon>Fusobacteriales</taxon>
        <taxon>Leptotrichiaceae</taxon>
        <taxon>Oceanivirga</taxon>
    </lineage>
</organism>
<reference evidence="5 6" key="1">
    <citation type="submission" date="2019-10" db="EMBL/GenBank/DDBJ databases">
        <authorList>
            <person name="Blom J."/>
        </authorList>
    </citation>
    <scope>NUCLEOTIDE SEQUENCE [LARGE SCALE GENOMIC DNA]</scope>
    <source>
        <strain evidence="5 6">ES3154-GLU</strain>
    </source>
</reference>
<keyword evidence="1" id="KW-0805">Transcription regulation</keyword>
<dbReference type="InterPro" id="IPR036390">
    <property type="entry name" value="WH_DNA-bd_sf"/>
</dbReference>
<accession>A0A6I8MAM0</accession>
<dbReference type="EMBL" id="CABWIB010000001">
    <property type="protein sequence ID" value="VWL85223.1"/>
    <property type="molecule type" value="Genomic_DNA"/>
</dbReference>